<feature type="chain" id="PRO_5012472629" evidence="2">
    <location>
        <begin position="31"/>
        <end position="342"/>
    </location>
</feature>
<evidence type="ECO:0000313" key="4">
    <source>
        <dbReference type="Proteomes" id="UP000218327"/>
    </source>
</evidence>
<dbReference type="AlphaFoldDB" id="A0A2A5B7J8"/>
<feature type="region of interest" description="Disordered" evidence="1">
    <location>
        <begin position="142"/>
        <end position="167"/>
    </location>
</feature>
<reference evidence="4" key="1">
    <citation type="submission" date="2017-08" db="EMBL/GenBank/DDBJ databases">
        <title>A dynamic microbial community with high functional redundancy inhabits the cold, oxic subseafloor aquifer.</title>
        <authorList>
            <person name="Tully B.J."/>
            <person name="Wheat C.G."/>
            <person name="Glazer B.T."/>
            <person name="Huber J.A."/>
        </authorList>
    </citation>
    <scope>NUCLEOTIDE SEQUENCE [LARGE SCALE GENOMIC DNA]</scope>
</reference>
<dbReference type="Proteomes" id="UP000218327">
    <property type="component" value="Unassembled WGS sequence"/>
</dbReference>
<sequence length="342" mass="38132">MINAITQFLRLLVRFAALLVAVSSISLALAQNYQPSLTEHGVPDFTGVWNFSSRTPFERPERYGDVEFLRDFDRSAPRRRSTTSTSRAPRRPSTIGVIGAYNGYWNDRTVLEANTRTSLIIHPANGRIPPVQDGVTVQLGGDQTSDFDFNETRPVRYTHGGIGRDGPEDRGLSERCLVFVSGPPLLSGGYNNHIQIFQNADHIVLLVEMGWDARIVNLSNKPYISDDVRQWSGDSRGYIEGNTLVVETRNFTTALGSLSLRSIAYGTAKDRVLTERFTLTTVGTMDYEFTIDDPTTFTDKIVAISSMTKVEDQIFEYACHPGNYAMKGILQAGRMEEANETN</sequence>
<keyword evidence="2" id="KW-0732">Signal</keyword>
<organism evidence="3 4">
    <name type="scientific">SAR86 cluster bacterium</name>
    <dbReference type="NCBI Taxonomy" id="2030880"/>
    <lineage>
        <taxon>Bacteria</taxon>
        <taxon>Pseudomonadati</taxon>
        <taxon>Pseudomonadota</taxon>
        <taxon>Gammaproteobacteria</taxon>
        <taxon>SAR86 cluster</taxon>
    </lineage>
</organism>
<evidence type="ECO:0000256" key="1">
    <source>
        <dbReference type="SAM" id="MobiDB-lite"/>
    </source>
</evidence>
<feature type="signal peptide" evidence="2">
    <location>
        <begin position="1"/>
        <end position="30"/>
    </location>
</feature>
<gene>
    <name evidence="3" type="ORF">COA96_03340</name>
</gene>
<protein>
    <submittedName>
        <fullName evidence="3">Uncharacterized protein</fullName>
    </submittedName>
</protein>
<proteinExistence type="predicted"/>
<dbReference type="EMBL" id="NVVJ01000006">
    <property type="protein sequence ID" value="PCJ27547.1"/>
    <property type="molecule type" value="Genomic_DNA"/>
</dbReference>
<accession>A0A2A5B7J8</accession>
<comment type="caution">
    <text evidence="3">The sequence shown here is derived from an EMBL/GenBank/DDBJ whole genome shotgun (WGS) entry which is preliminary data.</text>
</comment>
<evidence type="ECO:0000256" key="2">
    <source>
        <dbReference type="SAM" id="SignalP"/>
    </source>
</evidence>
<name>A0A2A5B7J8_9GAMM</name>
<evidence type="ECO:0000313" key="3">
    <source>
        <dbReference type="EMBL" id="PCJ27547.1"/>
    </source>
</evidence>